<evidence type="ECO:0000313" key="2">
    <source>
        <dbReference type="EMBL" id="RLN22652.1"/>
    </source>
</evidence>
<keyword evidence="3" id="KW-1185">Reference proteome</keyword>
<feature type="compositionally biased region" description="Basic residues" evidence="1">
    <location>
        <begin position="112"/>
        <end position="125"/>
    </location>
</feature>
<gene>
    <name evidence="2" type="ORF">C2845_PM07G14770</name>
</gene>
<organism evidence="2 3">
    <name type="scientific">Panicum miliaceum</name>
    <name type="common">Proso millet</name>
    <name type="synonym">Broomcorn millet</name>
    <dbReference type="NCBI Taxonomy" id="4540"/>
    <lineage>
        <taxon>Eukaryota</taxon>
        <taxon>Viridiplantae</taxon>
        <taxon>Streptophyta</taxon>
        <taxon>Embryophyta</taxon>
        <taxon>Tracheophyta</taxon>
        <taxon>Spermatophyta</taxon>
        <taxon>Magnoliopsida</taxon>
        <taxon>Liliopsida</taxon>
        <taxon>Poales</taxon>
        <taxon>Poaceae</taxon>
        <taxon>PACMAD clade</taxon>
        <taxon>Panicoideae</taxon>
        <taxon>Panicodae</taxon>
        <taxon>Paniceae</taxon>
        <taxon>Panicinae</taxon>
        <taxon>Panicum</taxon>
        <taxon>Panicum sect. Panicum</taxon>
    </lineage>
</organism>
<evidence type="ECO:0000256" key="1">
    <source>
        <dbReference type="SAM" id="MobiDB-lite"/>
    </source>
</evidence>
<evidence type="ECO:0000313" key="3">
    <source>
        <dbReference type="Proteomes" id="UP000275267"/>
    </source>
</evidence>
<comment type="caution">
    <text evidence="2">The sequence shown here is derived from an EMBL/GenBank/DDBJ whole genome shotgun (WGS) entry which is preliminary data.</text>
</comment>
<dbReference type="EMBL" id="PQIB02000004">
    <property type="protein sequence ID" value="RLN22652.1"/>
    <property type="molecule type" value="Genomic_DNA"/>
</dbReference>
<reference evidence="3" key="1">
    <citation type="journal article" date="2019" name="Nat. Commun.">
        <title>The genome of broomcorn millet.</title>
        <authorList>
            <person name="Zou C."/>
            <person name="Miki D."/>
            <person name="Li D."/>
            <person name="Tang Q."/>
            <person name="Xiao L."/>
            <person name="Rajput S."/>
            <person name="Deng P."/>
            <person name="Jia W."/>
            <person name="Huang R."/>
            <person name="Zhang M."/>
            <person name="Sun Y."/>
            <person name="Hu J."/>
            <person name="Fu X."/>
            <person name="Schnable P.S."/>
            <person name="Li F."/>
            <person name="Zhang H."/>
            <person name="Feng B."/>
            <person name="Zhu X."/>
            <person name="Liu R."/>
            <person name="Schnable J.C."/>
            <person name="Zhu J.-K."/>
            <person name="Zhang H."/>
        </authorList>
    </citation>
    <scope>NUCLEOTIDE SEQUENCE [LARGE SCALE GENOMIC DNA]</scope>
</reference>
<proteinExistence type="predicted"/>
<sequence>MSKETTLINESLASLKATHSELQESFSCLTTKYKGLEVSYNALWESTKTNSKATFDSNISTSEGCSRCYKINVQACITNSAKLENLIKAKDAQLERLNKLVRNRYEGDTKPKPKVAYKKGRHSHKKDGLGHYKGGKVNDWKVVNGKECVMFTKGSNLENLMNIAHGVITIPSQAKKKIDDPIKAKITKHEPSPNYTMDYMVIMDHNGKIVVKYVGAYTKRAILRSVWVPKVYPSNPQENKSFWVPKFKAKLVL</sequence>
<accession>A0A3L6SJ54</accession>
<dbReference type="AlphaFoldDB" id="A0A3L6SJ54"/>
<feature type="region of interest" description="Disordered" evidence="1">
    <location>
        <begin position="108"/>
        <end position="129"/>
    </location>
</feature>
<dbReference type="OrthoDB" id="785014at2759"/>
<dbReference type="STRING" id="4540.A0A3L6SJ54"/>
<dbReference type="Proteomes" id="UP000275267">
    <property type="component" value="Unassembled WGS sequence"/>
</dbReference>
<protein>
    <submittedName>
        <fullName evidence="2">Copia-type pol polyprotein</fullName>
    </submittedName>
</protein>
<name>A0A3L6SJ54_PANMI</name>